<proteinExistence type="predicted"/>
<dbReference type="PANTHER" id="PTHR46513">
    <property type="entry name" value="VITELLOGENIN RECEPTOR-LIKE PROTEIN-RELATED-RELATED"/>
    <property type="match status" value="1"/>
</dbReference>
<dbReference type="InterPro" id="IPR011042">
    <property type="entry name" value="6-blade_b-propeller_TolB-like"/>
</dbReference>
<dbReference type="RefSeq" id="WP_165237815.1">
    <property type="nucleotide sequence ID" value="NZ_CP049257.1"/>
</dbReference>
<dbReference type="InterPro" id="IPR013783">
    <property type="entry name" value="Ig-like_fold"/>
</dbReference>
<dbReference type="InterPro" id="IPR050778">
    <property type="entry name" value="Cueball_EGF_LRP_Nidogen"/>
</dbReference>
<dbReference type="PROSITE" id="PS50835">
    <property type="entry name" value="IG_LIKE"/>
    <property type="match status" value="1"/>
</dbReference>
<dbReference type="KEGG" id="nano:G5V58_23610"/>
<feature type="signal peptide" evidence="1">
    <location>
        <begin position="1"/>
        <end position="21"/>
    </location>
</feature>
<dbReference type="AlphaFoldDB" id="A0A6G6WJ29"/>
<accession>A0A6G6WJ29</accession>
<evidence type="ECO:0000259" key="2">
    <source>
        <dbReference type="PROSITE" id="PS50835"/>
    </source>
</evidence>
<evidence type="ECO:0000256" key="1">
    <source>
        <dbReference type="SAM" id="SignalP"/>
    </source>
</evidence>
<dbReference type="InterPro" id="IPR000033">
    <property type="entry name" value="LDLR_classB_rpt"/>
</dbReference>
<evidence type="ECO:0000313" key="3">
    <source>
        <dbReference type="EMBL" id="QIG45341.1"/>
    </source>
</evidence>
<protein>
    <recommendedName>
        <fullName evidence="2">Ig-like domain-containing protein</fullName>
    </recommendedName>
</protein>
<evidence type="ECO:0000313" key="4">
    <source>
        <dbReference type="Proteomes" id="UP000502996"/>
    </source>
</evidence>
<feature type="chain" id="PRO_5026140747" description="Ig-like domain-containing protein" evidence="1">
    <location>
        <begin position="22"/>
        <end position="504"/>
    </location>
</feature>
<dbReference type="Gene3D" id="2.120.10.30">
    <property type="entry name" value="TolB, C-terminal domain"/>
    <property type="match status" value="2"/>
</dbReference>
<keyword evidence="1" id="KW-0732">Signal</keyword>
<dbReference type="SMART" id="SM00135">
    <property type="entry name" value="LY"/>
    <property type="match status" value="4"/>
</dbReference>
<dbReference type="Gene3D" id="2.60.40.10">
    <property type="entry name" value="Immunoglobulins"/>
    <property type="match status" value="1"/>
</dbReference>
<sequence length="504" mass="50346">MRRTLVAGSVVLGLLAAPAYADTPEPSSPQTPSVAQAPASFGGEAIVYSNYLSDTISWAALNGGASGTLNTTGATVSGPWGVALDPARNKVWWANYDSNTIGSANLDGTGAGADLPTGAAPFGDIYGFALDPVAGVVYWANYGSSTIGYARTDGSGGGTFNTGTATMNGPCGVAVDRAAGRLYWGNFDGDTISYANLSGDGGGSGDLATTGATVAAPCGVAVDRSAGRIWWTNADTSSISSASTAGGSGADLDMTGASADAYYGLALDPAAGRVWWPGYNNGISSAALSGGGGSDLMSSADLVYPSYPALLDKPVAAGAAAVTGGSTVGTRLTCTSSWAGDLVESFYFRSPSTTTTSWTRNGQPVPGATAATLTATQPGSYTCARTASNPAGSATATSPSFTVKPVGVTLGKARRNQATGTAKLKVTVTSPCQIRVSGKGVKTLSKTATRAGVFQLVVKASGKAKRKLKATGAVTVKVTVTCTPSDGTATTKSKKVTLKRASAR</sequence>
<organism evidence="3 4">
    <name type="scientific">Nocardioides anomalus</name>
    <dbReference type="NCBI Taxonomy" id="2712223"/>
    <lineage>
        <taxon>Bacteria</taxon>
        <taxon>Bacillati</taxon>
        <taxon>Actinomycetota</taxon>
        <taxon>Actinomycetes</taxon>
        <taxon>Propionibacteriales</taxon>
        <taxon>Nocardioidaceae</taxon>
        <taxon>Nocardioides</taxon>
    </lineage>
</organism>
<dbReference type="InterPro" id="IPR007110">
    <property type="entry name" value="Ig-like_dom"/>
</dbReference>
<keyword evidence="4" id="KW-1185">Reference proteome</keyword>
<reference evidence="3 4" key="1">
    <citation type="submission" date="2020-02" db="EMBL/GenBank/DDBJ databases">
        <title>Full genome sequence of Nocardioides sp. R-3366.</title>
        <authorList>
            <person name="Im W.-T."/>
        </authorList>
    </citation>
    <scope>NUCLEOTIDE SEQUENCE [LARGE SCALE GENOMIC DNA]</scope>
    <source>
        <strain evidence="3 4">R-3366</strain>
    </source>
</reference>
<gene>
    <name evidence="3" type="ORF">G5V58_23610</name>
</gene>
<feature type="domain" description="Ig-like" evidence="2">
    <location>
        <begin position="308"/>
        <end position="402"/>
    </location>
</feature>
<dbReference type="GO" id="GO:0005975">
    <property type="term" value="P:carbohydrate metabolic process"/>
    <property type="evidence" value="ECO:0007669"/>
    <property type="project" value="UniProtKB-ARBA"/>
</dbReference>
<dbReference type="Proteomes" id="UP000502996">
    <property type="component" value="Chromosome"/>
</dbReference>
<dbReference type="EMBL" id="CP049257">
    <property type="protein sequence ID" value="QIG45341.1"/>
    <property type="molecule type" value="Genomic_DNA"/>
</dbReference>
<name>A0A6G6WJ29_9ACTN</name>
<dbReference type="SUPFAM" id="SSF63825">
    <property type="entry name" value="YWTD domain"/>
    <property type="match status" value="1"/>
</dbReference>